<dbReference type="PANTHER" id="PTHR30514">
    <property type="entry name" value="GLUCOKINASE"/>
    <property type="match status" value="1"/>
</dbReference>
<keyword evidence="3" id="KW-0804">Transcription</keyword>
<evidence type="ECO:0000256" key="3">
    <source>
        <dbReference type="ARBA" id="ARBA00023163"/>
    </source>
</evidence>
<keyword evidence="1" id="KW-0805">Transcription regulation</keyword>
<accession>A0A9D0ZNC1</accession>
<reference evidence="6" key="1">
    <citation type="submission" date="2020-10" db="EMBL/GenBank/DDBJ databases">
        <authorList>
            <person name="Gilroy R."/>
        </authorList>
    </citation>
    <scope>NUCLEOTIDE SEQUENCE</scope>
    <source>
        <strain evidence="6">ChiSjej6B24-2974</strain>
    </source>
</reference>
<evidence type="ECO:0000256" key="2">
    <source>
        <dbReference type="ARBA" id="ARBA00023125"/>
    </source>
</evidence>
<dbReference type="Pfam" id="PF01418">
    <property type="entry name" value="HTH_6"/>
    <property type="match status" value="1"/>
</dbReference>
<feature type="domain" description="HTH rpiR-type" evidence="4">
    <location>
        <begin position="37"/>
        <end position="113"/>
    </location>
</feature>
<dbReference type="SUPFAM" id="SSF53697">
    <property type="entry name" value="SIS domain"/>
    <property type="match status" value="1"/>
</dbReference>
<sequence length="320" mass="35765">MLNFQFPLANLRKKGYTLCVLSRKGVKGRVLTLENAQELIQRLNHSGKKLSKSHRRIAECIVSHYDKVVFMTASKLGEYVGVSESTVVRFAAALGYSGYPQLQKALQELIRHRLTASQRFEMTSDMDHAQVLNKVLKADIMNIRSTLDELDLNAFEKAIDRIIQARSIYVMGLRASAPIAEFFVHYLNFIFSNVNEVTSGISDVFEQLSRIGEGDLLIGISFPRYTARTIEAMEFAHSRGASLIAITDGPLSPLHSTADVCLMAKSDMASFVDSLAAPLSLINALIVALSQRRRQEVSEHFAELEKIWSNYDVYLAKSGE</sequence>
<name>A0A9D0ZNC1_9FIRM</name>
<dbReference type="Pfam" id="PF01380">
    <property type="entry name" value="SIS"/>
    <property type="match status" value="1"/>
</dbReference>
<evidence type="ECO:0000256" key="1">
    <source>
        <dbReference type="ARBA" id="ARBA00023015"/>
    </source>
</evidence>
<feature type="domain" description="SIS" evidence="5">
    <location>
        <begin position="158"/>
        <end position="295"/>
    </location>
</feature>
<dbReference type="GO" id="GO:0097367">
    <property type="term" value="F:carbohydrate derivative binding"/>
    <property type="evidence" value="ECO:0007669"/>
    <property type="project" value="InterPro"/>
</dbReference>
<dbReference type="GO" id="GO:0003700">
    <property type="term" value="F:DNA-binding transcription factor activity"/>
    <property type="evidence" value="ECO:0007669"/>
    <property type="project" value="InterPro"/>
</dbReference>
<dbReference type="InterPro" id="IPR036388">
    <property type="entry name" value="WH-like_DNA-bd_sf"/>
</dbReference>
<dbReference type="PROSITE" id="PS51464">
    <property type="entry name" value="SIS"/>
    <property type="match status" value="1"/>
</dbReference>
<protein>
    <submittedName>
        <fullName evidence="6">MurR/RpiR family transcriptional regulator</fullName>
    </submittedName>
</protein>
<dbReference type="Gene3D" id="1.10.10.10">
    <property type="entry name" value="Winged helix-like DNA-binding domain superfamily/Winged helix DNA-binding domain"/>
    <property type="match status" value="1"/>
</dbReference>
<evidence type="ECO:0000313" key="7">
    <source>
        <dbReference type="Proteomes" id="UP000824260"/>
    </source>
</evidence>
<dbReference type="AlphaFoldDB" id="A0A9D0ZNC1"/>
<evidence type="ECO:0000259" key="5">
    <source>
        <dbReference type="PROSITE" id="PS51464"/>
    </source>
</evidence>
<dbReference type="SUPFAM" id="SSF46689">
    <property type="entry name" value="Homeodomain-like"/>
    <property type="match status" value="1"/>
</dbReference>
<dbReference type="GO" id="GO:0003677">
    <property type="term" value="F:DNA binding"/>
    <property type="evidence" value="ECO:0007669"/>
    <property type="project" value="UniProtKB-KW"/>
</dbReference>
<evidence type="ECO:0000259" key="4">
    <source>
        <dbReference type="PROSITE" id="PS51071"/>
    </source>
</evidence>
<dbReference type="GO" id="GO:1901135">
    <property type="term" value="P:carbohydrate derivative metabolic process"/>
    <property type="evidence" value="ECO:0007669"/>
    <property type="project" value="InterPro"/>
</dbReference>
<dbReference type="InterPro" id="IPR000281">
    <property type="entry name" value="HTH_RpiR"/>
</dbReference>
<keyword evidence="2" id="KW-0238">DNA-binding</keyword>
<dbReference type="InterPro" id="IPR009057">
    <property type="entry name" value="Homeodomain-like_sf"/>
</dbReference>
<organism evidence="6 7">
    <name type="scientific">Candidatus Pullichristensenella stercorigallinarum</name>
    <dbReference type="NCBI Taxonomy" id="2840909"/>
    <lineage>
        <taxon>Bacteria</taxon>
        <taxon>Bacillati</taxon>
        <taxon>Bacillota</taxon>
        <taxon>Clostridia</taxon>
        <taxon>Candidatus Pullichristensenella</taxon>
    </lineage>
</organism>
<proteinExistence type="predicted"/>
<dbReference type="InterPro" id="IPR035472">
    <property type="entry name" value="RpiR-like_SIS"/>
</dbReference>
<comment type="caution">
    <text evidence="6">The sequence shown here is derived from an EMBL/GenBank/DDBJ whole genome shotgun (WGS) entry which is preliminary data.</text>
</comment>
<gene>
    <name evidence="6" type="ORF">IAA52_09955</name>
</gene>
<dbReference type="PROSITE" id="PS51071">
    <property type="entry name" value="HTH_RPIR"/>
    <property type="match status" value="1"/>
</dbReference>
<dbReference type="Gene3D" id="3.40.50.10490">
    <property type="entry name" value="Glucose-6-phosphate isomerase like protein, domain 1"/>
    <property type="match status" value="1"/>
</dbReference>
<dbReference type="EMBL" id="DVFZ01000097">
    <property type="protein sequence ID" value="HIQ83409.1"/>
    <property type="molecule type" value="Genomic_DNA"/>
</dbReference>
<dbReference type="CDD" id="cd05013">
    <property type="entry name" value="SIS_RpiR"/>
    <property type="match status" value="1"/>
</dbReference>
<dbReference type="InterPro" id="IPR047640">
    <property type="entry name" value="RpiR-like"/>
</dbReference>
<dbReference type="PANTHER" id="PTHR30514:SF18">
    <property type="entry name" value="RPIR-FAMILY TRANSCRIPTIONAL REGULATOR"/>
    <property type="match status" value="1"/>
</dbReference>
<dbReference type="InterPro" id="IPR001347">
    <property type="entry name" value="SIS_dom"/>
</dbReference>
<dbReference type="InterPro" id="IPR046348">
    <property type="entry name" value="SIS_dom_sf"/>
</dbReference>
<dbReference type="Proteomes" id="UP000824260">
    <property type="component" value="Unassembled WGS sequence"/>
</dbReference>
<reference evidence="6" key="2">
    <citation type="journal article" date="2021" name="PeerJ">
        <title>Extensive microbial diversity within the chicken gut microbiome revealed by metagenomics and culture.</title>
        <authorList>
            <person name="Gilroy R."/>
            <person name="Ravi A."/>
            <person name="Getino M."/>
            <person name="Pursley I."/>
            <person name="Horton D.L."/>
            <person name="Alikhan N.F."/>
            <person name="Baker D."/>
            <person name="Gharbi K."/>
            <person name="Hall N."/>
            <person name="Watson M."/>
            <person name="Adriaenssens E.M."/>
            <person name="Foster-Nyarko E."/>
            <person name="Jarju S."/>
            <person name="Secka A."/>
            <person name="Antonio M."/>
            <person name="Oren A."/>
            <person name="Chaudhuri R.R."/>
            <person name="La Ragione R."/>
            <person name="Hildebrand F."/>
            <person name="Pallen M.J."/>
        </authorList>
    </citation>
    <scope>NUCLEOTIDE SEQUENCE</scope>
    <source>
        <strain evidence="6">ChiSjej6B24-2974</strain>
    </source>
</reference>
<evidence type="ECO:0000313" key="6">
    <source>
        <dbReference type="EMBL" id="HIQ83409.1"/>
    </source>
</evidence>